<dbReference type="Pfam" id="PF08615">
    <property type="entry name" value="RNase_H2_suC"/>
    <property type="match status" value="1"/>
</dbReference>
<dbReference type="EMBL" id="LFZO01001057">
    <property type="protein sequence ID" value="KXS93955.1"/>
    <property type="molecule type" value="Genomic_DNA"/>
</dbReference>
<dbReference type="GO" id="GO:0006401">
    <property type="term" value="P:RNA catabolic process"/>
    <property type="evidence" value="ECO:0007669"/>
    <property type="project" value="InterPro"/>
</dbReference>
<dbReference type="Gene3D" id="2.40.128.680">
    <property type="match status" value="1"/>
</dbReference>
<comment type="caution">
    <text evidence="1">The sequence shown here is derived from an EMBL/GenBank/DDBJ whole genome shotgun (WGS) entry which is preliminary data.</text>
</comment>
<dbReference type="CDD" id="cd09271">
    <property type="entry name" value="RNase_H2-C"/>
    <property type="match status" value="1"/>
</dbReference>
<keyword evidence="2" id="KW-1185">Reference proteome</keyword>
<organism evidence="1 2">
    <name type="scientific">Pseudocercospora musae</name>
    <dbReference type="NCBI Taxonomy" id="113226"/>
    <lineage>
        <taxon>Eukaryota</taxon>
        <taxon>Fungi</taxon>
        <taxon>Dikarya</taxon>
        <taxon>Ascomycota</taxon>
        <taxon>Pezizomycotina</taxon>
        <taxon>Dothideomycetes</taxon>
        <taxon>Dothideomycetidae</taxon>
        <taxon>Mycosphaerellales</taxon>
        <taxon>Mycosphaerellaceae</taxon>
        <taxon>Pseudocercospora</taxon>
    </lineage>
</organism>
<dbReference type="OrthoDB" id="6222486at2759"/>
<gene>
    <name evidence="1" type="ORF">AC579_5182</name>
</gene>
<protein>
    <submittedName>
        <fullName evidence="1">Uncharacterized protein</fullName>
    </submittedName>
</protein>
<dbReference type="Proteomes" id="UP000073492">
    <property type="component" value="Unassembled WGS sequence"/>
</dbReference>
<evidence type="ECO:0000313" key="1">
    <source>
        <dbReference type="EMBL" id="KXS93955.1"/>
    </source>
</evidence>
<evidence type="ECO:0000313" key="2">
    <source>
        <dbReference type="Proteomes" id="UP000073492"/>
    </source>
</evidence>
<sequence>MPTKAPILALIPPNPSSQNLKPNLLPARIHHDGRIPISSRHWNPSESESESTFRGRNLLSQTLRLPENYTGLVLRKTLGTEREGEEAELKKLKAIGKFDEIVVWGHEVQPDRTEDVYVRGVEEWIGMAESIHAYEKGETT</sequence>
<name>A0A139GUT8_9PEZI</name>
<dbReference type="InterPro" id="IPR013924">
    <property type="entry name" value="RNase_H2_suC"/>
</dbReference>
<accession>A0A139GUT8</accession>
<dbReference type="AlphaFoldDB" id="A0A139GUT8"/>
<reference evidence="1 2" key="1">
    <citation type="submission" date="2015-07" db="EMBL/GenBank/DDBJ databases">
        <title>Comparative genomics of the Sigatoka disease complex on banana suggests a link between parallel evolutionary changes in Pseudocercospora fijiensis and Pseudocercospora eumusae and increased virulence on the banana host.</title>
        <authorList>
            <person name="Chang T.-C."/>
            <person name="Salvucci A."/>
            <person name="Crous P.W."/>
            <person name="Stergiopoulos I."/>
        </authorList>
    </citation>
    <scope>NUCLEOTIDE SEQUENCE [LARGE SCALE GENOMIC DNA]</scope>
    <source>
        <strain evidence="1 2">CBS 116634</strain>
    </source>
</reference>
<dbReference type="STRING" id="113226.A0A139GUT8"/>
<dbReference type="GO" id="GO:0032299">
    <property type="term" value="C:ribonuclease H2 complex"/>
    <property type="evidence" value="ECO:0007669"/>
    <property type="project" value="InterPro"/>
</dbReference>
<dbReference type="PANTHER" id="PTHR47204:SF1">
    <property type="entry name" value="RIBONUCLEASE H2 SUBUNIT C"/>
    <property type="match status" value="1"/>
</dbReference>
<dbReference type="PANTHER" id="PTHR47204">
    <property type="entry name" value="OS02G0168900 PROTEIN"/>
    <property type="match status" value="1"/>
</dbReference>
<proteinExistence type="predicted"/>